<proteinExistence type="predicted"/>
<evidence type="ECO:0000313" key="3">
    <source>
        <dbReference type="EMBL" id="OYR56502.1"/>
    </source>
</evidence>
<dbReference type="AlphaFoldDB" id="A0A256IK13"/>
<dbReference type="Pfam" id="PF18545">
    <property type="entry name" value="HalOD1"/>
    <property type="match status" value="1"/>
</dbReference>
<keyword evidence="4" id="KW-1185">Reference proteome</keyword>
<gene>
    <name evidence="3" type="ORF">DJ70_08690</name>
</gene>
<accession>A0A256IK13</accession>
<organism evidence="3 4">
    <name type="scientific">Halorubrum halodurans</name>
    <dbReference type="NCBI Taxonomy" id="1383851"/>
    <lineage>
        <taxon>Archaea</taxon>
        <taxon>Methanobacteriati</taxon>
        <taxon>Methanobacteriota</taxon>
        <taxon>Stenosarchaea group</taxon>
        <taxon>Halobacteria</taxon>
        <taxon>Halobacteriales</taxon>
        <taxon>Haloferacaceae</taxon>
        <taxon>Halorubrum</taxon>
    </lineage>
</organism>
<feature type="domain" description="Halobacterial output" evidence="2">
    <location>
        <begin position="27"/>
        <end position="96"/>
    </location>
</feature>
<feature type="compositionally biased region" description="Polar residues" evidence="1">
    <location>
        <begin position="1"/>
        <end position="16"/>
    </location>
</feature>
<dbReference type="EMBL" id="NHPJ01000085">
    <property type="protein sequence ID" value="OYR56502.1"/>
    <property type="molecule type" value="Genomic_DNA"/>
</dbReference>
<name>A0A256IK13_9EURY</name>
<evidence type="ECO:0000313" key="4">
    <source>
        <dbReference type="Proteomes" id="UP000216308"/>
    </source>
</evidence>
<dbReference type="OrthoDB" id="271604at2157"/>
<comment type="caution">
    <text evidence="3">The sequence shown here is derived from an EMBL/GenBank/DDBJ whole genome shotgun (WGS) entry which is preliminary data.</text>
</comment>
<reference evidence="3 4" key="1">
    <citation type="journal article" date="2014" name="Front. Microbiol.">
        <title>Population and genomic analysis of the genus Halorubrum.</title>
        <authorList>
            <person name="Fullmer M.S."/>
            <person name="Soucy S.M."/>
            <person name="Swithers K.S."/>
            <person name="Makkay A.M."/>
            <person name="Wheeler R."/>
            <person name="Ventosa A."/>
            <person name="Gogarten J.P."/>
            <person name="Papke R.T."/>
        </authorList>
    </citation>
    <scope>NUCLEOTIDE SEQUENCE [LARGE SCALE GENOMIC DNA]</scope>
    <source>
        <strain evidence="3 4">Cb34</strain>
    </source>
</reference>
<evidence type="ECO:0000259" key="2">
    <source>
        <dbReference type="Pfam" id="PF18545"/>
    </source>
</evidence>
<dbReference type="Proteomes" id="UP000216308">
    <property type="component" value="Unassembled WGS sequence"/>
</dbReference>
<sequence>MSSVTTNVSDAGSPSESVRIAHGHDERLPSLAVVEALADLAGVNPNGLGDEAGIVLYDHVDPDALDRLVTHRSDGDVDLSFTVGAYEVRVDSDEVVARPAE</sequence>
<evidence type="ECO:0000256" key="1">
    <source>
        <dbReference type="SAM" id="MobiDB-lite"/>
    </source>
</evidence>
<feature type="region of interest" description="Disordered" evidence="1">
    <location>
        <begin position="1"/>
        <end position="23"/>
    </location>
</feature>
<dbReference type="RefSeq" id="WP_094532027.1">
    <property type="nucleotide sequence ID" value="NZ_NHPJ01000085.1"/>
</dbReference>
<protein>
    <recommendedName>
        <fullName evidence="2">Halobacterial output domain-containing protein</fullName>
    </recommendedName>
</protein>
<dbReference type="InterPro" id="IPR040624">
    <property type="entry name" value="HalOD1"/>
</dbReference>